<proteinExistence type="predicted"/>
<dbReference type="InterPro" id="IPR024455">
    <property type="entry name" value="Phage_capsid"/>
</dbReference>
<dbReference type="Gene3D" id="3.30.2320.10">
    <property type="entry name" value="hypothetical protein PF0899 domain"/>
    <property type="match status" value="1"/>
</dbReference>
<evidence type="ECO:0000313" key="3">
    <source>
        <dbReference type="EMBL" id="MDI2097998.1"/>
    </source>
</evidence>
<organism evidence="3 4">
    <name type="scientific">Ruicaihuangia caeni</name>
    <dbReference type="NCBI Taxonomy" id="3042517"/>
    <lineage>
        <taxon>Bacteria</taxon>
        <taxon>Bacillati</taxon>
        <taxon>Actinomycetota</taxon>
        <taxon>Actinomycetes</taxon>
        <taxon>Micrococcales</taxon>
        <taxon>Microbacteriaceae</taxon>
        <taxon>Ruicaihuangia</taxon>
    </lineage>
</organism>
<dbReference type="EMBL" id="JASATX010000001">
    <property type="protein sequence ID" value="MDI2097998.1"/>
    <property type="molecule type" value="Genomic_DNA"/>
</dbReference>
<gene>
    <name evidence="3" type="ORF">QF206_03325</name>
</gene>
<dbReference type="Proteomes" id="UP001321506">
    <property type="component" value="Unassembled WGS sequence"/>
</dbReference>
<reference evidence="3 4" key="1">
    <citation type="submission" date="2023-04" db="EMBL/GenBank/DDBJ databases">
        <title>Klugiella caeni sp. nov. isolated from the sludge of biochemical tank.</title>
        <authorList>
            <person name="Geng K."/>
        </authorList>
    </citation>
    <scope>NUCLEOTIDE SEQUENCE [LARGE SCALE GENOMIC DNA]</scope>
    <source>
        <strain evidence="3 4">YN-L-19</strain>
    </source>
</reference>
<evidence type="ECO:0000313" key="4">
    <source>
        <dbReference type="Proteomes" id="UP001321506"/>
    </source>
</evidence>
<name>A0AAW6T888_9MICO</name>
<accession>A0AAW6T888</accession>
<protein>
    <submittedName>
        <fullName evidence="3">Phage major capsid protein</fullName>
    </submittedName>
</protein>
<dbReference type="Pfam" id="PF05065">
    <property type="entry name" value="Phage_capsid"/>
    <property type="match status" value="1"/>
</dbReference>
<evidence type="ECO:0000259" key="2">
    <source>
        <dbReference type="Pfam" id="PF05065"/>
    </source>
</evidence>
<sequence length="310" mass="32007">MRQGLPSSASSHLTQGASLMSMSTASAALAFKPEQIGQLITVPVQKGSIALQVATVIHTDPSHKFRVPIVAADPAAAWTAEGADITASDAVLDEAVAEYKKLAGLTIITSELADDSSPEAAGIVGAGLARDIARKIDAAFFGTNVTDEGPPPVVNANQPAGLEDLANVNAITGPADWANVDPFTEAVYEAESVGATVNAFIAHPADALALAQVKETTGSNRDLLQPDPTLPGVRRVAGVPLLVSPAVTEGTIWGIPTALSLVALRKDVTLDVDRSAYFASDRVGIRATLRVGWVFPHEAAIQKISLTPAG</sequence>
<keyword evidence="4" id="KW-1185">Reference proteome</keyword>
<comment type="caution">
    <text evidence="3">The sequence shown here is derived from an EMBL/GenBank/DDBJ whole genome shotgun (WGS) entry which is preliminary data.</text>
</comment>
<dbReference type="AlphaFoldDB" id="A0AAW6T888"/>
<evidence type="ECO:0000256" key="1">
    <source>
        <dbReference type="ARBA" id="ARBA00004328"/>
    </source>
</evidence>
<dbReference type="NCBIfam" id="TIGR01554">
    <property type="entry name" value="major_cap_HK97"/>
    <property type="match status" value="1"/>
</dbReference>
<dbReference type="SUPFAM" id="SSF56563">
    <property type="entry name" value="Major capsid protein gp5"/>
    <property type="match status" value="1"/>
</dbReference>
<feature type="domain" description="Phage capsid-like C-terminal" evidence="2">
    <location>
        <begin position="34"/>
        <end position="304"/>
    </location>
</feature>
<dbReference type="InterPro" id="IPR054612">
    <property type="entry name" value="Phage_capsid-like_C"/>
</dbReference>
<comment type="subcellular location">
    <subcellularLocation>
        <location evidence="1">Virion</location>
    </subcellularLocation>
</comment>
<dbReference type="RefSeq" id="WP_281487766.1">
    <property type="nucleotide sequence ID" value="NZ_JASATX010000001.1"/>
</dbReference>
<dbReference type="Gene3D" id="3.30.2400.10">
    <property type="entry name" value="Major capsid protein gp5"/>
    <property type="match status" value="1"/>
</dbReference>